<keyword evidence="5 9" id="KW-0812">Transmembrane</keyword>
<keyword evidence="3" id="KW-0813">Transport</keyword>
<evidence type="ECO:0000256" key="8">
    <source>
        <dbReference type="ARBA" id="ARBA00023136"/>
    </source>
</evidence>
<evidence type="ECO:0000259" key="10">
    <source>
        <dbReference type="PROSITE" id="PS50850"/>
    </source>
</evidence>
<protein>
    <submittedName>
        <fullName evidence="11">Proline/betaine transporter</fullName>
    </submittedName>
</protein>
<evidence type="ECO:0000256" key="2">
    <source>
        <dbReference type="ARBA" id="ARBA00008240"/>
    </source>
</evidence>
<dbReference type="Gene3D" id="1.20.1250.20">
    <property type="entry name" value="MFS general substrate transporter like domains"/>
    <property type="match status" value="2"/>
</dbReference>
<comment type="similarity">
    <text evidence="2">Belongs to the major facilitator superfamily. Metabolite:H+ Symporter (MHS) family (TC 2.A.1.6) family.</text>
</comment>
<name>A0A6S7F541_9BURK</name>
<dbReference type="InterPro" id="IPR051084">
    <property type="entry name" value="H+-coupled_symporters"/>
</dbReference>
<evidence type="ECO:0000256" key="3">
    <source>
        <dbReference type="ARBA" id="ARBA00022448"/>
    </source>
</evidence>
<evidence type="ECO:0000313" key="12">
    <source>
        <dbReference type="Proteomes" id="UP000494183"/>
    </source>
</evidence>
<dbReference type="SUPFAM" id="SSF103473">
    <property type="entry name" value="MFS general substrate transporter"/>
    <property type="match status" value="1"/>
</dbReference>
<feature type="transmembrane region" description="Helical" evidence="9">
    <location>
        <begin position="198"/>
        <end position="217"/>
    </location>
</feature>
<feature type="domain" description="Major facilitator superfamily (MFS) profile" evidence="10">
    <location>
        <begin position="26"/>
        <end position="434"/>
    </location>
</feature>
<proteinExistence type="inferred from homology"/>
<feature type="transmembrane region" description="Helical" evidence="9">
    <location>
        <begin position="249"/>
        <end position="270"/>
    </location>
</feature>
<accession>A0A6S7F541</accession>
<dbReference type="GO" id="GO:0005886">
    <property type="term" value="C:plasma membrane"/>
    <property type="evidence" value="ECO:0007669"/>
    <property type="project" value="UniProtKB-SubCell"/>
</dbReference>
<organism evidence="11 12">
    <name type="scientific">Achromobacter insolitus</name>
    <dbReference type="NCBI Taxonomy" id="217204"/>
    <lineage>
        <taxon>Bacteria</taxon>
        <taxon>Pseudomonadati</taxon>
        <taxon>Pseudomonadota</taxon>
        <taxon>Betaproteobacteria</taxon>
        <taxon>Burkholderiales</taxon>
        <taxon>Alcaligenaceae</taxon>
        <taxon>Achromobacter</taxon>
    </lineage>
</organism>
<dbReference type="InterPro" id="IPR011701">
    <property type="entry name" value="MFS"/>
</dbReference>
<dbReference type="EMBL" id="CADILH010000007">
    <property type="protein sequence ID" value="CAB3935403.1"/>
    <property type="molecule type" value="Genomic_DNA"/>
</dbReference>
<keyword evidence="8 9" id="KW-0472">Membrane</keyword>
<feature type="transmembrane region" description="Helical" evidence="9">
    <location>
        <begin position="135"/>
        <end position="153"/>
    </location>
</feature>
<feature type="transmembrane region" description="Helical" evidence="9">
    <location>
        <begin position="174"/>
        <end position="192"/>
    </location>
</feature>
<dbReference type="InterPro" id="IPR005829">
    <property type="entry name" value="Sugar_transporter_CS"/>
</dbReference>
<gene>
    <name evidence="11" type="primary">proP_4</name>
    <name evidence="11" type="ORF">LMG6000_04308</name>
</gene>
<keyword evidence="7 9" id="KW-1133">Transmembrane helix</keyword>
<dbReference type="InterPro" id="IPR036259">
    <property type="entry name" value="MFS_trans_sf"/>
</dbReference>
<feature type="transmembrane region" description="Helical" evidence="9">
    <location>
        <begin position="316"/>
        <end position="335"/>
    </location>
</feature>
<dbReference type="AlphaFoldDB" id="A0A6S7F541"/>
<dbReference type="PROSITE" id="PS50850">
    <property type="entry name" value="MFS"/>
    <property type="match status" value="1"/>
</dbReference>
<dbReference type="RefSeq" id="WP_175201829.1">
    <property type="nucleotide sequence ID" value="NZ_CADILH010000007.1"/>
</dbReference>
<dbReference type="PANTHER" id="PTHR43528:SF3">
    <property type="entry name" value="CITRATE-PROTON SYMPORTER"/>
    <property type="match status" value="1"/>
</dbReference>
<evidence type="ECO:0000256" key="9">
    <source>
        <dbReference type="SAM" id="Phobius"/>
    </source>
</evidence>
<dbReference type="GO" id="GO:0015293">
    <property type="term" value="F:symporter activity"/>
    <property type="evidence" value="ECO:0007669"/>
    <property type="project" value="UniProtKB-KW"/>
</dbReference>
<evidence type="ECO:0000313" key="11">
    <source>
        <dbReference type="EMBL" id="CAB3935403.1"/>
    </source>
</evidence>
<feature type="transmembrane region" description="Helical" evidence="9">
    <location>
        <begin position="382"/>
        <end position="402"/>
    </location>
</feature>
<dbReference type="PROSITE" id="PS00217">
    <property type="entry name" value="SUGAR_TRANSPORT_2"/>
    <property type="match status" value="1"/>
</dbReference>
<evidence type="ECO:0000256" key="5">
    <source>
        <dbReference type="ARBA" id="ARBA00022692"/>
    </source>
</evidence>
<evidence type="ECO:0000256" key="6">
    <source>
        <dbReference type="ARBA" id="ARBA00022847"/>
    </source>
</evidence>
<keyword evidence="6" id="KW-0769">Symport</keyword>
<sequence length="435" mass="47036">MERVAAVAAVRNTEEVPVEKTGNRRVILGASLGNGLEIFDFTVYSFFATIIGKLYFPSESAYGSLLMAVAVFGVGFVMRPLGSMILGAYADRKGRKAAMLATIVLMGVGTALIAFSPTYAQIGVLAPALIVVGRLLQGFAAGGEVGAATTLLLESAGANQRGFFVSWQSISQGIAALLGASMGLLLTAVLSEQALYSWGWRVPFILGLLIVPVGVYIRRHIEETYVGEQSAAEEQPPVRAVLSNHTRDLVLGILMIMSGTVMVYIVLFYMPTYMMQTHHIAAPTAYLFSCLAAAVQVVSVYFTGRYVDRFRNTKKAMILSIVAGMFLTYPTFHILEIPGYLWLAVVFRMLLIVALGINMLTSTMLIIEALPRASRATGMSMIYAFGVTIFGGSAQVVVTWLLKITGNTLAPAWYVIGMLAISLVATCLFKERRDD</sequence>
<feature type="transmembrane region" description="Helical" evidence="9">
    <location>
        <begin position="341"/>
        <end position="370"/>
    </location>
</feature>
<evidence type="ECO:0000256" key="4">
    <source>
        <dbReference type="ARBA" id="ARBA00022475"/>
    </source>
</evidence>
<dbReference type="PANTHER" id="PTHR43528">
    <property type="entry name" value="ALPHA-KETOGLUTARATE PERMEASE"/>
    <property type="match status" value="1"/>
</dbReference>
<keyword evidence="12" id="KW-1185">Reference proteome</keyword>
<keyword evidence="4" id="KW-1003">Cell membrane</keyword>
<evidence type="ECO:0000256" key="7">
    <source>
        <dbReference type="ARBA" id="ARBA00022989"/>
    </source>
</evidence>
<feature type="transmembrane region" description="Helical" evidence="9">
    <location>
        <begin position="62"/>
        <end position="90"/>
    </location>
</feature>
<dbReference type="FunFam" id="1.20.1250.20:FF:000001">
    <property type="entry name" value="Dicarboxylate MFS transporter"/>
    <property type="match status" value="1"/>
</dbReference>
<reference evidence="11 12" key="1">
    <citation type="submission" date="2020-04" db="EMBL/GenBank/DDBJ databases">
        <authorList>
            <person name="De Canck E."/>
        </authorList>
    </citation>
    <scope>NUCLEOTIDE SEQUENCE [LARGE SCALE GENOMIC DNA]</scope>
    <source>
        <strain evidence="11 12">LMG 6000</strain>
    </source>
</reference>
<feature type="transmembrane region" description="Helical" evidence="9">
    <location>
        <begin position="285"/>
        <end position="304"/>
    </location>
</feature>
<feature type="transmembrane region" description="Helical" evidence="9">
    <location>
        <begin position="97"/>
        <end position="115"/>
    </location>
</feature>
<dbReference type="InterPro" id="IPR020846">
    <property type="entry name" value="MFS_dom"/>
</dbReference>
<dbReference type="Pfam" id="PF07690">
    <property type="entry name" value="MFS_1"/>
    <property type="match status" value="1"/>
</dbReference>
<comment type="subcellular location">
    <subcellularLocation>
        <location evidence="1">Cell membrane</location>
        <topology evidence="1">Multi-pass membrane protein</topology>
    </subcellularLocation>
</comment>
<dbReference type="Proteomes" id="UP000494183">
    <property type="component" value="Unassembled WGS sequence"/>
</dbReference>
<evidence type="ECO:0000256" key="1">
    <source>
        <dbReference type="ARBA" id="ARBA00004651"/>
    </source>
</evidence>
<feature type="transmembrane region" description="Helical" evidence="9">
    <location>
        <begin position="408"/>
        <end position="429"/>
    </location>
</feature>